<gene>
    <name evidence="1" type="ORF">IC235_06010</name>
</gene>
<dbReference type="Proteomes" id="UP000612233">
    <property type="component" value="Unassembled WGS sequence"/>
</dbReference>
<evidence type="ECO:0000313" key="2">
    <source>
        <dbReference type="Proteomes" id="UP000612233"/>
    </source>
</evidence>
<dbReference type="EMBL" id="JACXAD010000005">
    <property type="protein sequence ID" value="MBD2767443.1"/>
    <property type="molecule type" value="Genomic_DNA"/>
</dbReference>
<keyword evidence="2" id="KW-1185">Reference proteome</keyword>
<sequence length="56" mass="5988">MNASLKQYGKAKGYTFILGATDAGNILYAAEGTELSDGVLNGLNEQYDRQHSSPAH</sequence>
<organism evidence="1 2">
    <name type="scientific">Hymenobacter montanus</name>
    <dbReference type="NCBI Taxonomy" id="2771359"/>
    <lineage>
        <taxon>Bacteria</taxon>
        <taxon>Pseudomonadati</taxon>
        <taxon>Bacteroidota</taxon>
        <taxon>Cytophagia</taxon>
        <taxon>Cytophagales</taxon>
        <taxon>Hymenobacteraceae</taxon>
        <taxon>Hymenobacter</taxon>
    </lineage>
</organism>
<evidence type="ECO:0000313" key="1">
    <source>
        <dbReference type="EMBL" id="MBD2767443.1"/>
    </source>
</evidence>
<proteinExistence type="predicted"/>
<name>A0A927BCG7_9BACT</name>
<comment type="caution">
    <text evidence="1">The sequence shown here is derived from an EMBL/GenBank/DDBJ whole genome shotgun (WGS) entry which is preliminary data.</text>
</comment>
<accession>A0A927BCG7</accession>
<reference evidence="1" key="1">
    <citation type="submission" date="2020-09" db="EMBL/GenBank/DDBJ databases">
        <authorList>
            <person name="Kim M.K."/>
        </authorList>
    </citation>
    <scope>NUCLEOTIDE SEQUENCE</scope>
    <source>
        <strain evidence="1">BT664</strain>
    </source>
</reference>
<protein>
    <submittedName>
        <fullName evidence="1">Uncharacterized protein</fullName>
    </submittedName>
</protein>
<dbReference type="RefSeq" id="WP_191004260.1">
    <property type="nucleotide sequence ID" value="NZ_JACXAD010000005.1"/>
</dbReference>
<dbReference type="AlphaFoldDB" id="A0A927BCG7"/>